<proteinExistence type="predicted"/>
<dbReference type="EMBL" id="BAABCV010000003">
    <property type="protein sequence ID" value="GAA4090341.1"/>
    <property type="molecule type" value="Genomic_DNA"/>
</dbReference>
<gene>
    <name evidence="2" type="ORF">GCM10022392_09840</name>
</gene>
<evidence type="ECO:0000313" key="2">
    <source>
        <dbReference type="EMBL" id="GAA4090341.1"/>
    </source>
</evidence>
<accession>A0ABP7WJG3</accession>
<reference evidence="3" key="1">
    <citation type="journal article" date="2019" name="Int. J. Syst. Evol. Microbiol.">
        <title>The Global Catalogue of Microorganisms (GCM) 10K type strain sequencing project: providing services to taxonomists for standard genome sequencing and annotation.</title>
        <authorList>
            <consortium name="The Broad Institute Genomics Platform"/>
            <consortium name="The Broad Institute Genome Sequencing Center for Infectious Disease"/>
            <person name="Wu L."/>
            <person name="Ma J."/>
        </authorList>
    </citation>
    <scope>NUCLEOTIDE SEQUENCE [LARGE SCALE GENOMIC DNA]</scope>
    <source>
        <strain evidence="3">JCM 17085</strain>
    </source>
</reference>
<keyword evidence="1" id="KW-1133">Transmembrane helix</keyword>
<name>A0ABP7WJG3_9SPHI</name>
<dbReference type="Proteomes" id="UP001500841">
    <property type="component" value="Unassembled WGS sequence"/>
</dbReference>
<keyword evidence="3" id="KW-1185">Reference proteome</keyword>
<protein>
    <submittedName>
        <fullName evidence="2">Uncharacterized protein</fullName>
    </submittedName>
</protein>
<evidence type="ECO:0000313" key="3">
    <source>
        <dbReference type="Proteomes" id="UP001500841"/>
    </source>
</evidence>
<sequence length="62" mass="7153">MAHIAFALAAIPIGLFNINLIFDRINKVLNPILSYVRFGKNCERQVRISCRFRGSRTVIYLK</sequence>
<keyword evidence="1" id="KW-0812">Transmembrane</keyword>
<comment type="caution">
    <text evidence="2">The sequence shown here is derived from an EMBL/GenBank/DDBJ whole genome shotgun (WGS) entry which is preliminary data.</text>
</comment>
<feature type="transmembrane region" description="Helical" evidence="1">
    <location>
        <begin position="6"/>
        <end position="22"/>
    </location>
</feature>
<organism evidence="2 3">
    <name type="scientific">Mucilaginibacter panaciglaebae</name>
    <dbReference type="NCBI Taxonomy" id="502331"/>
    <lineage>
        <taxon>Bacteria</taxon>
        <taxon>Pseudomonadati</taxon>
        <taxon>Bacteroidota</taxon>
        <taxon>Sphingobacteriia</taxon>
        <taxon>Sphingobacteriales</taxon>
        <taxon>Sphingobacteriaceae</taxon>
        <taxon>Mucilaginibacter</taxon>
    </lineage>
</organism>
<keyword evidence="1" id="KW-0472">Membrane</keyword>
<evidence type="ECO:0000256" key="1">
    <source>
        <dbReference type="SAM" id="Phobius"/>
    </source>
</evidence>